<keyword evidence="5" id="KW-0597">Phosphoprotein</keyword>
<evidence type="ECO:0000256" key="7">
    <source>
        <dbReference type="ARBA" id="ARBA00022723"/>
    </source>
</evidence>
<dbReference type="InterPro" id="IPR023299">
    <property type="entry name" value="ATPase_P-typ_cyto_dom_N"/>
</dbReference>
<evidence type="ECO:0000256" key="3">
    <source>
        <dbReference type="ARBA" id="ARBA00022448"/>
    </source>
</evidence>
<evidence type="ECO:0000259" key="14">
    <source>
        <dbReference type="PROSITE" id="PS50846"/>
    </source>
</evidence>
<dbReference type="Gene3D" id="3.30.70.100">
    <property type="match status" value="1"/>
</dbReference>
<dbReference type="InterPro" id="IPR023298">
    <property type="entry name" value="ATPase_P-typ_TM_dom_sf"/>
</dbReference>
<dbReference type="InterPro" id="IPR008250">
    <property type="entry name" value="ATPase_P-typ_transduc_dom_A_sf"/>
</dbReference>
<evidence type="ECO:0000313" key="15">
    <source>
        <dbReference type="EMBL" id="AUH63396.1"/>
    </source>
</evidence>
<feature type="transmembrane region" description="Helical" evidence="13">
    <location>
        <begin position="137"/>
        <end position="154"/>
    </location>
</feature>
<evidence type="ECO:0000256" key="8">
    <source>
        <dbReference type="ARBA" id="ARBA00022842"/>
    </source>
</evidence>
<dbReference type="SUPFAM" id="SSF81665">
    <property type="entry name" value="Calcium ATPase, transmembrane domain M"/>
    <property type="match status" value="1"/>
</dbReference>
<dbReference type="OrthoDB" id="9807843at2"/>
<dbReference type="InterPro" id="IPR036163">
    <property type="entry name" value="HMA_dom_sf"/>
</dbReference>
<keyword evidence="10 13" id="KW-1133">Transmembrane helix</keyword>
<keyword evidence="3" id="KW-0813">Transport</keyword>
<dbReference type="SUPFAM" id="SSF56784">
    <property type="entry name" value="HAD-like"/>
    <property type="match status" value="1"/>
</dbReference>
<dbReference type="InterPro" id="IPR059000">
    <property type="entry name" value="ATPase_P-type_domA"/>
</dbReference>
<feature type="transmembrane region" description="Helical" evidence="13">
    <location>
        <begin position="350"/>
        <end position="372"/>
    </location>
</feature>
<dbReference type="Pfam" id="PF00702">
    <property type="entry name" value="Hydrolase"/>
    <property type="match status" value="1"/>
</dbReference>
<evidence type="ECO:0000256" key="4">
    <source>
        <dbReference type="ARBA" id="ARBA00022475"/>
    </source>
</evidence>
<feature type="transmembrane region" description="Helical" evidence="13">
    <location>
        <begin position="198"/>
        <end position="216"/>
    </location>
</feature>
<evidence type="ECO:0000256" key="13">
    <source>
        <dbReference type="SAM" id="Phobius"/>
    </source>
</evidence>
<feature type="transmembrane region" description="Helical" evidence="13">
    <location>
        <begin position="174"/>
        <end position="192"/>
    </location>
</feature>
<dbReference type="Gene3D" id="3.40.1110.10">
    <property type="entry name" value="Calcium-transporting ATPase, cytoplasmic domain N"/>
    <property type="match status" value="1"/>
</dbReference>
<proteinExistence type="inferred from homology"/>
<keyword evidence="6 13" id="KW-0812">Transmembrane</keyword>
<keyword evidence="12 13" id="KW-0472">Membrane</keyword>
<dbReference type="GO" id="GO:0055070">
    <property type="term" value="P:copper ion homeostasis"/>
    <property type="evidence" value="ECO:0007669"/>
    <property type="project" value="TreeGrafter"/>
</dbReference>
<dbReference type="GO" id="GO:0016887">
    <property type="term" value="F:ATP hydrolysis activity"/>
    <property type="evidence" value="ECO:0007669"/>
    <property type="project" value="InterPro"/>
</dbReference>
<evidence type="ECO:0000313" key="16">
    <source>
        <dbReference type="Proteomes" id="UP000234530"/>
    </source>
</evidence>
<dbReference type="Gene3D" id="3.40.50.1000">
    <property type="entry name" value="HAD superfamily/HAD-like"/>
    <property type="match status" value="2"/>
</dbReference>
<dbReference type="Proteomes" id="UP000234530">
    <property type="component" value="Chromosome"/>
</dbReference>
<dbReference type="EMBL" id="CP025430">
    <property type="protein sequence ID" value="AUH63396.1"/>
    <property type="molecule type" value="Genomic_DNA"/>
</dbReference>
<organism evidence="15 16">
    <name type="scientific">Paracoccus zhejiangensis</name>
    <dbReference type="NCBI Taxonomy" id="1077935"/>
    <lineage>
        <taxon>Bacteria</taxon>
        <taxon>Pseudomonadati</taxon>
        <taxon>Pseudomonadota</taxon>
        <taxon>Alphaproteobacteria</taxon>
        <taxon>Rhodobacterales</taxon>
        <taxon>Paracoccaceae</taxon>
        <taxon>Paracoccus</taxon>
    </lineage>
</organism>
<dbReference type="SUPFAM" id="SSF81653">
    <property type="entry name" value="Calcium ATPase, transduction domain A"/>
    <property type="match status" value="1"/>
</dbReference>
<evidence type="ECO:0000256" key="11">
    <source>
        <dbReference type="ARBA" id="ARBA00023065"/>
    </source>
</evidence>
<dbReference type="GO" id="GO:0005524">
    <property type="term" value="F:ATP binding"/>
    <property type="evidence" value="ECO:0007669"/>
    <property type="project" value="InterPro"/>
</dbReference>
<dbReference type="GO" id="GO:0043682">
    <property type="term" value="F:P-type divalent copper transporter activity"/>
    <property type="evidence" value="ECO:0007669"/>
    <property type="project" value="TreeGrafter"/>
</dbReference>
<feature type="transmembrane region" description="Helical" evidence="13">
    <location>
        <begin position="105"/>
        <end position="131"/>
    </location>
</feature>
<protein>
    <submittedName>
        <fullName evidence="15">Copper-translocating P-type ATPase</fullName>
    </submittedName>
</protein>
<dbReference type="InterPro" id="IPR017969">
    <property type="entry name" value="Heavy-metal-associated_CS"/>
</dbReference>
<sequence length="703" mass="74497">MSVAACPGCTLGEAAPDPSTKPQDAGYELVLPRIHCAACISGIETVLNAAPGVQTARVNLTRKRAWVTAAPDADPSRWVEALAEAGYEAHEVAAGQIPVEKGPDLALHLGISGFAMMNVMLLSVAVWSGAADVTRNFMYWVSALIALPATAYAAQPFFRNAWNALKAGRLDMDLPISLAIIGASGMSLWETIYGGRHAWFEAALSLTFFLLAGRYLDQTMRQAVRSAAADLAALEPRRVHRIEEGQRVSRPIEEIRVGDQLWLAAGARVPVDALLVDASVQLDRSAMTGESDPVERRAGQDLVAGDVVLTGPVVIRATAVGESTTLRRMARLIATAETARGRFASLAERAATIYTPVIHVVALITFIGWLVVTGDVRQSLNVAIATLIITCPCGLGLAIPAVSAAATGRLYRHGCLVRNDTALERLAQIDMVVFDKTGTLTRQELMLPDGLSDTVRQVLRGLANVSDHPLSRGLRASLRTVTPAPLEHMRELPGKGVSAIWDGTPVSLMAAEDGCASILSIGRKKIKLERIERIVPGGAELVAGLQKHGLEIGLLSGDSDCRARQIGAELGITRIWAEMTASHKIEVIKGLRAGGCRVLMVGDGLNDAAALTAANASIAPGHALDVSRSAADVVVTGEIGLISEVLCTAHKARRRMLENLWMSGIYNVVAIPVAVLGLASPLLAAVVMSISSLTVTLNALRVR</sequence>
<dbReference type="InterPro" id="IPR023214">
    <property type="entry name" value="HAD_sf"/>
</dbReference>
<dbReference type="RefSeq" id="WP_101751438.1">
    <property type="nucleotide sequence ID" value="NZ_CP025430.1"/>
</dbReference>
<dbReference type="AlphaFoldDB" id="A0A2H5EVR4"/>
<evidence type="ECO:0000256" key="12">
    <source>
        <dbReference type="ARBA" id="ARBA00023136"/>
    </source>
</evidence>
<dbReference type="PRINTS" id="PR00119">
    <property type="entry name" value="CATATPASE"/>
</dbReference>
<evidence type="ECO:0000256" key="9">
    <source>
        <dbReference type="ARBA" id="ARBA00022967"/>
    </source>
</evidence>
<dbReference type="InterPro" id="IPR001757">
    <property type="entry name" value="P_typ_ATPase"/>
</dbReference>
<dbReference type="Pfam" id="PF00122">
    <property type="entry name" value="E1-E2_ATPase"/>
    <property type="match status" value="1"/>
</dbReference>
<dbReference type="PANTHER" id="PTHR43520:SF5">
    <property type="entry name" value="CATION-TRANSPORTING P-TYPE ATPASE-RELATED"/>
    <property type="match status" value="1"/>
</dbReference>
<dbReference type="GO" id="GO:0005507">
    <property type="term" value="F:copper ion binding"/>
    <property type="evidence" value="ECO:0007669"/>
    <property type="project" value="TreeGrafter"/>
</dbReference>
<dbReference type="SUPFAM" id="SSF55008">
    <property type="entry name" value="HMA, heavy metal-associated domain"/>
    <property type="match status" value="1"/>
</dbReference>
<evidence type="ECO:0000256" key="2">
    <source>
        <dbReference type="ARBA" id="ARBA00006024"/>
    </source>
</evidence>
<dbReference type="InterPro" id="IPR036412">
    <property type="entry name" value="HAD-like_sf"/>
</dbReference>
<dbReference type="GO" id="GO:0005886">
    <property type="term" value="C:plasma membrane"/>
    <property type="evidence" value="ECO:0007669"/>
    <property type="project" value="UniProtKB-SubCell"/>
</dbReference>
<keyword evidence="16" id="KW-1185">Reference proteome</keyword>
<feature type="transmembrane region" description="Helical" evidence="13">
    <location>
        <begin position="384"/>
        <end position="406"/>
    </location>
</feature>
<feature type="domain" description="HMA" evidence="14">
    <location>
        <begin position="25"/>
        <end position="90"/>
    </location>
</feature>
<dbReference type="NCBIfam" id="TIGR01511">
    <property type="entry name" value="ATPase-IB1_Cu"/>
    <property type="match status" value="1"/>
</dbReference>
<evidence type="ECO:0000256" key="5">
    <source>
        <dbReference type="ARBA" id="ARBA00022553"/>
    </source>
</evidence>
<name>A0A2H5EVR4_9RHOB</name>
<keyword evidence="9" id="KW-1278">Translocase</keyword>
<keyword evidence="7" id="KW-0479">Metal-binding</keyword>
<dbReference type="Gene3D" id="2.70.150.10">
    <property type="entry name" value="Calcium-transporting ATPase, cytoplasmic transduction domain A"/>
    <property type="match status" value="1"/>
</dbReference>
<dbReference type="Pfam" id="PF00403">
    <property type="entry name" value="HMA"/>
    <property type="match status" value="1"/>
</dbReference>
<dbReference type="PROSITE" id="PS50846">
    <property type="entry name" value="HMA_2"/>
    <property type="match status" value="1"/>
</dbReference>
<evidence type="ECO:0000256" key="10">
    <source>
        <dbReference type="ARBA" id="ARBA00022989"/>
    </source>
</evidence>
<dbReference type="KEGG" id="pzh:CX676_03825"/>
<comment type="similarity">
    <text evidence="2">Belongs to the cation transport ATPase (P-type) (TC 3.A.3) family. Type IB subfamily.</text>
</comment>
<dbReference type="InterPro" id="IPR006121">
    <property type="entry name" value="HMA_dom"/>
</dbReference>
<keyword evidence="11" id="KW-0406">Ion transport</keyword>
<reference evidence="15 16" key="1">
    <citation type="journal article" date="2013" name="Antonie Van Leeuwenhoek">
        <title>Paracoccus zhejiangensis sp. nov., isolated from activated sludge in wastewater-treatment system.</title>
        <authorList>
            <person name="Wu Z.G."/>
            <person name="Zhang D.F."/>
            <person name="Liu Y.L."/>
            <person name="Wang F."/>
            <person name="Jiang X."/>
            <person name="Li C."/>
            <person name="Li S.P."/>
            <person name="Hong Q."/>
            <person name="Li W.J."/>
        </authorList>
    </citation>
    <scope>NUCLEOTIDE SEQUENCE [LARGE SCALE GENOMIC DNA]</scope>
    <source>
        <strain evidence="15 16">J6</strain>
    </source>
</reference>
<gene>
    <name evidence="15" type="ORF">CX676_03825</name>
</gene>
<dbReference type="InterPro" id="IPR018303">
    <property type="entry name" value="ATPase_P-typ_P_site"/>
</dbReference>
<keyword evidence="8" id="KW-0460">Magnesium</keyword>
<keyword evidence="4" id="KW-1003">Cell membrane</keyword>
<accession>A0A2H5EVR4</accession>
<dbReference type="PROSITE" id="PS01047">
    <property type="entry name" value="HMA_1"/>
    <property type="match status" value="1"/>
</dbReference>
<dbReference type="PROSITE" id="PS00154">
    <property type="entry name" value="ATPASE_E1_E2"/>
    <property type="match status" value="1"/>
</dbReference>
<evidence type="ECO:0000256" key="1">
    <source>
        <dbReference type="ARBA" id="ARBA00004651"/>
    </source>
</evidence>
<dbReference type="CDD" id="cd00371">
    <property type="entry name" value="HMA"/>
    <property type="match status" value="1"/>
</dbReference>
<dbReference type="NCBIfam" id="TIGR01494">
    <property type="entry name" value="ATPase_P-type"/>
    <property type="match status" value="2"/>
</dbReference>
<comment type="subcellular location">
    <subcellularLocation>
        <location evidence="1">Cell membrane</location>
        <topology evidence="1">Multi-pass membrane protein</topology>
    </subcellularLocation>
</comment>
<dbReference type="PANTHER" id="PTHR43520">
    <property type="entry name" value="ATP7, ISOFORM B"/>
    <property type="match status" value="1"/>
</dbReference>
<evidence type="ECO:0000256" key="6">
    <source>
        <dbReference type="ARBA" id="ARBA00022692"/>
    </source>
</evidence>
<feature type="transmembrane region" description="Helical" evidence="13">
    <location>
        <begin position="660"/>
        <end position="676"/>
    </location>
</feature>